<dbReference type="EMBL" id="JBHRZT010000001">
    <property type="protein sequence ID" value="MFC3882014.1"/>
    <property type="molecule type" value="Genomic_DNA"/>
</dbReference>
<reference evidence="3" key="1">
    <citation type="journal article" date="2019" name="Int. J. Syst. Evol. Microbiol.">
        <title>The Global Catalogue of Microorganisms (GCM) 10K type strain sequencing project: providing services to taxonomists for standard genome sequencing and annotation.</title>
        <authorList>
            <consortium name="The Broad Institute Genomics Platform"/>
            <consortium name="The Broad Institute Genome Sequencing Center for Infectious Disease"/>
            <person name="Wu L."/>
            <person name="Ma J."/>
        </authorList>
    </citation>
    <scope>NUCLEOTIDE SEQUENCE [LARGE SCALE GENOMIC DNA]</scope>
    <source>
        <strain evidence="3">CCUG 61889</strain>
    </source>
</reference>
<sequence length="419" mass="47590">MKKEKITILHKIGGRLMPKAPKTKKVHLLVANDNGNSEQALYVNGELIRQPNVYVRPTKKDFFRDIDAAKLVPTLLEEINVTISSKAIRRNRQYYIGKKAIKSEYTPKNMDLKIEKKYSSDLPIINTTGTLAVKAVQIYFEQYKEIPKELEVTVDMVTALPVKQWSPENSSTFSKRFTENQHIITVHINNVDVLVKLDFELVKVAPEGSPSLFALIDDGNGNYRNDDIFEDFNKLYGKKIDGQYIETKTVGHIDIGDGTTDFPITKGFNLEDSFVHGCNHGVGHAIDQAIAEFLNDDKKAVLTKVTRQKFSEYIKDETNQYHQDAVESLEAALENEADFIYDEFIKVLSAVDNEIDLVVVYGGGSIVMKEQFYPLLKELCDNLNKKLLWIPEKYAALMNVDGLKVILDTMLDDLKMEKV</sequence>
<dbReference type="Pfam" id="PF21522">
    <property type="entry name" value="MreB-like_C"/>
    <property type="match status" value="1"/>
</dbReference>
<dbReference type="InterPro" id="IPR049067">
    <property type="entry name" value="MreB-like_C"/>
</dbReference>
<dbReference type="CDD" id="cd24023">
    <property type="entry name" value="ASKHA_NBD_ParM_Alp7A-like"/>
    <property type="match status" value="1"/>
</dbReference>
<feature type="domain" description="Actin homologue MreB-like C-terminal" evidence="1">
    <location>
        <begin position="253"/>
        <end position="372"/>
    </location>
</feature>
<dbReference type="SUPFAM" id="SSF53067">
    <property type="entry name" value="Actin-like ATPase domain"/>
    <property type="match status" value="1"/>
</dbReference>
<dbReference type="Proteomes" id="UP001595752">
    <property type="component" value="Unassembled WGS sequence"/>
</dbReference>
<organism evidence="2 3">
    <name type="scientific">Bacillus songklensis</name>
    <dbReference type="NCBI Taxonomy" id="1069116"/>
    <lineage>
        <taxon>Bacteria</taxon>
        <taxon>Bacillati</taxon>
        <taxon>Bacillota</taxon>
        <taxon>Bacilli</taxon>
        <taxon>Bacillales</taxon>
        <taxon>Bacillaceae</taxon>
        <taxon>Bacillus</taxon>
    </lineage>
</organism>
<comment type="caution">
    <text evidence="2">The sequence shown here is derived from an EMBL/GenBank/DDBJ whole genome shotgun (WGS) entry which is preliminary data.</text>
</comment>
<gene>
    <name evidence="2" type="ORF">ACFOU2_00115</name>
</gene>
<evidence type="ECO:0000259" key="1">
    <source>
        <dbReference type="Pfam" id="PF21522"/>
    </source>
</evidence>
<evidence type="ECO:0000313" key="3">
    <source>
        <dbReference type="Proteomes" id="UP001595752"/>
    </source>
</evidence>
<dbReference type="InterPro" id="IPR043129">
    <property type="entry name" value="ATPase_NBD"/>
</dbReference>
<name>A0ABV8AYV3_9BACI</name>
<keyword evidence="3" id="KW-1185">Reference proteome</keyword>
<accession>A0ABV8AYV3</accession>
<protein>
    <recommendedName>
        <fullName evidence="1">Actin homologue MreB-like C-terminal domain-containing protein</fullName>
    </recommendedName>
</protein>
<dbReference type="Gene3D" id="3.30.420.40">
    <property type="match status" value="2"/>
</dbReference>
<proteinExistence type="predicted"/>
<evidence type="ECO:0000313" key="2">
    <source>
        <dbReference type="EMBL" id="MFC3882014.1"/>
    </source>
</evidence>